<evidence type="ECO:0000313" key="1">
    <source>
        <dbReference type="EMBL" id="GBF49295.1"/>
    </source>
</evidence>
<reference evidence="1 2" key="1">
    <citation type="submission" date="2018-02" db="EMBL/GenBank/DDBJ databases">
        <title>Novel Leptospira species isolated from soil and water in Japan.</title>
        <authorList>
            <person name="Nakao R."/>
            <person name="Masuzawa T."/>
        </authorList>
    </citation>
    <scope>NUCLEOTIDE SEQUENCE [LARGE SCALE GENOMIC DNA]</scope>
    <source>
        <strain evidence="1 2">YH101</strain>
    </source>
</reference>
<keyword evidence="2" id="KW-1185">Reference proteome</keyword>
<gene>
    <name evidence="1" type="primary">rimP</name>
    <name evidence="1" type="ORF">LPTSP4_08050</name>
</gene>
<name>A0A2P2DXD4_9LEPT</name>
<proteinExistence type="predicted"/>
<comment type="caution">
    <text evidence="1">The sequence shown here is derived from an EMBL/GenBank/DDBJ whole genome shotgun (WGS) entry which is preliminary data.</text>
</comment>
<evidence type="ECO:0000313" key="2">
    <source>
        <dbReference type="Proteomes" id="UP000245133"/>
    </source>
</evidence>
<protein>
    <submittedName>
        <fullName evidence="1">Ribosome maturation factor RimP</fullName>
    </submittedName>
</protein>
<dbReference type="Proteomes" id="UP000245133">
    <property type="component" value="Unassembled WGS sequence"/>
</dbReference>
<dbReference type="AlphaFoldDB" id="A0A2P2DXD4"/>
<organism evidence="1 2">
    <name type="scientific">Leptospira ryugenii</name>
    <dbReference type="NCBI Taxonomy" id="1917863"/>
    <lineage>
        <taxon>Bacteria</taxon>
        <taxon>Pseudomonadati</taxon>
        <taxon>Spirochaetota</taxon>
        <taxon>Spirochaetia</taxon>
        <taxon>Leptospirales</taxon>
        <taxon>Leptospiraceae</taxon>
        <taxon>Leptospira</taxon>
    </lineage>
</organism>
<dbReference type="EMBL" id="BFBB01000002">
    <property type="protein sequence ID" value="GBF49295.1"/>
    <property type="molecule type" value="Genomic_DNA"/>
</dbReference>
<accession>A0A2P2DXD4</accession>
<sequence>MDLWGEDFNFTLQVSSCGAERELRLPEDLDRFQGLLAKLEVRGESGNWEKLVYRLGPRQDEMIELTPFDRKSAKKKTAKPIQLSLGEIRKGNLFLEY</sequence>